<dbReference type="EMBL" id="UZAH01031670">
    <property type="protein sequence ID" value="VDP17062.1"/>
    <property type="molecule type" value="Genomic_DNA"/>
</dbReference>
<reference evidence="3" key="2">
    <citation type="submission" date="2019-09" db="UniProtKB">
        <authorList>
            <consortium name="WormBaseParasite"/>
        </authorList>
    </citation>
    <scope>IDENTIFICATION</scope>
</reference>
<protein>
    <submittedName>
        <fullName evidence="3">ADH_zinc_N domain-containing protein</fullName>
    </submittedName>
</protein>
<evidence type="ECO:0000313" key="2">
    <source>
        <dbReference type="Proteomes" id="UP000050761"/>
    </source>
</evidence>
<dbReference type="AlphaFoldDB" id="A0A183GCG2"/>
<proteinExistence type="predicted"/>
<accession>A0A183GCG2</accession>
<keyword evidence="2" id="KW-1185">Reference proteome</keyword>
<dbReference type="Proteomes" id="UP000050761">
    <property type="component" value="Unassembled WGS sequence"/>
</dbReference>
<evidence type="ECO:0000313" key="3">
    <source>
        <dbReference type="WBParaSite" id="HPBE_0001985801-mRNA-1"/>
    </source>
</evidence>
<dbReference type="WBParaSite" id="HPBE_0001985801-mRNA-1">
    <property type="protein sequence ID" value="HPBE_0001985801-mRNA-1"/>
    <property type="gene ID" value="HPBE_0001985801"/>
</dbReference>
<reference evidence="1 2" key="1">
    <citation type="submission" date="2018-11" db="EMBL/GenBank/DDBJ databases">
        <authorList>
            <consortium name="Pathogen Informatics"/>
        </authorList>
    </citation>
    <scope>NUCLEOTIDE SEQUENCE [LARGE SCALE GENOMIC DNA]</scope>
</reference>
<sequence>MRVRVPPGARVLIATKHPVTTFFSCSALILAGRGAVRFFTDEMDLGWENRGDDASILRKMAWGQVDVAIKEIGVEVGMTFSMVLLEEVAVSSGCRRAAILLLKLAKFRRALRMLNPPLQILPTLPPFSP</sequence>
<organism evidence="2 3">
    <name type="scientific">Heligmosomoides polygyrus</name>
    <name type="common">Parasitic roundworm</name>
    <dbReference type="NCBI Taxonomy" id="6339"/>
    <lineage>
        <taxon>Eukaryota</taxon>
        <taxon>Metazoa</taxon>
        <taxon>Ecdysozoa</taxon>
        <taxon>Nematoda</taxon>
        <taxon>Chromadorea</taxon>
        <taxon>Rhabditida</taxon>
        <taxon>Rhabditina</taxon>
        <taxon>Rhabditomorpha</taxon>
        <taxon>Strongyloidea</taxon>
        <taxon>Heligmosomidae</taxon>
        <taxon>Heligmosomoides</taxon>
    </lineage>
</organism>
<evidence type="ECO:0000313" key="1">
    <source>
        <dbReference type="EMBL" id="VDP17062.1"/>
    </source>
</evidence>
<gene>
    <name evidence="1" type="ORF">HPBE_LOCUS19857</name>
</gene>
<accession>A0A3P8AQR1</accession>
<name>A0A183GCG2_HELPZ</name>